<evidence type="ECO:0000256" key="1">
    <source>
        <dbReference type="SAM" id="MobiDB-lite"/>
    </source>
</evidence>
<dbReference type="EMBL" id="BJWL01000005">
    <property type="protein sequence ID" value="GFY86886.1"/>
    <property type="molecule type" value="Genomic_DNA"/>
</dbReference>
<sequence length="80" mass="7829">MARGKSLCTCAFLLVLILSYGIMHCEGRKMKAKSGKVSGGGGSGGGGSFVVESEENSPVGPGHSPGVGHSVGPTSAGPLV</sequence>
<protein>
    <submittedName>
        <fullName evidence="3">Uncharacterized protein</fullName>
    </submittedName>
</protein>
<feature type="chain" id="PRO_5029755050" evidence="2">
    <location>
        <begin position="28"/>
        <end position="80"/>
    </location>
</feature>
<evidence type="ECO:0000313" key="4">
    <source>
        <dbReference type="Proteomes" id="UP000585474"/>
    </source>
</evidence>
<dbReference type="Proteomes" id="UP000585474">
    <property type="component" value="Unassembled WGS sequence"/>
</dbReference>
<evidence type="ECO:0000313" key="3">
    <source>
        <dbReference type="EMBL" id="GFY86886.1"/>
    </source>
</evidence>
<organism evidence="3 4">
    <name type="scientific">Actinidia rufa</name>
    <dbReference type="NCBI Taxonomy" id="165716"/>
    <lineage>
        <taxon>Eukaryota</taxon>
        <taxon>Viridiplantae</taxon>
        <taxon>Streptophyta</taxon>
        <taxon>Embryophyta</taxon>
        <taxon>Tracheophyta</taxon>
        <taxon>Spermatophyta</taxon>
        <taxon>Magnoliopsida</taxon>
        <taxon>eudicotyledons</taxon>
        <taxon>Gunneridae</taxon>
        <taxon>Pentapetalae</taxon>
        <taxon>asterids</taxon>
        <taxon>Ericales</taxon>
        <taxon>Actinidiaceae</taxon>
        <taxon>Actinidia</taxon>
    </lineage>
</organism>
<feature type="region of interest" description="Disordered" evidence="1">
    <location>
        <begin position="32"/>
        <end position="80"/>
    </location>
</feature>
<dbReference type="OrthoDB" id="1669625at2759"/>
<feature type="signal peptide" evidence="2">
    <location>
        <begin position="1"/>
        <end position="27"/>
    </location>
</feature>
<dbReference type="AlphaFoldDB" id="A0A7J0EKZ0"/>
<accession>A0A7J0EKZ0</accession>
<reference evidence="3 4" key="1">
    <citation type="submission" date="2019-07" db="EMBL/GenBank/DDBJ databases">
        <title>De Novo Assembly of kiwifruit Actinidia rufa.</title>
        <authorList>
            <person name="Sugita-Konishi S."/>
            <person name="Sato K."/>
            <person name="Mori E."/>
            <person name="Abe Y."/>
            <person name="Kisaki G."/>
            <person name="Hamano K."/>
            <person name="Suezawa K."/>
            <person name="Otani M."/>
            <person name="Fukuda T."/>
            <person name="Manabe T."/>
            <person name="Gomi K."/>
            <person name="Tabuchi M."/>
            <person name="Akimitsu K."/>
            <person name="Kataoka I."/>
        </authorList>
    </citation>
    <scope>NUCLEOTIDE SEQUENCE [LARGE SCALE GENOMIC DNA]</scope>
    <source>
        <strain evidence="4">cv. Fuchu</strain>
    </source>
</reference>
<feature type="compositionally biased region" description="Gly residues" evidence="1">
    <location>
        <begin position="37"/>
        <end position="48"/>
    </location>
</feature>
<name>A0A7J0EKZ0_9ERIC</name>
<keyword evidence="4" id="KW-1185">Reference proteome</keyword>
<proteinExistence type="predicted"/>
<feature type="compositionally biased region" description="Low complexity" evidence="1">
    <location>
        <begin position="57"/>
        <end position="73"/>
    </location>
</feature>
<gene>
    <name evidence="3" type="ORF">Acr_05g0005250</name>
</gene>
<evidence type="ECO:0000256" key="2">
    <source>
        <dbReference type="SAM" id="SignalP"/>
    </source>
</evidence>
<comment type="caution">
    <text evidence="3">The sequence shown here is derived from an EMBL/GenBank/DDBJ whole genome shotgun (WGS) entry which is preliminary data.</text>
</comment>
<keyword evidence="2" id="KW-0732">Signal</keyword>